<dbReference type="InterPro" id="IPR011397">
    <property type="entry name" value="YhfC"/>
</dbReference>
<dbReference type="AlphaFoldDB" id="A0A1G7PV61"/>
<name>A0A1G7PV61_9LACT</name>
<sequence>MLEISFVFCISIGLPLILLIYAFLKKRYVPFFLGVSAFVISQILIRIPLLQYFERHSISYSMFSALEPVLFAMIIGMSAGIFEEGARYLIIRFFMKQRDWLSGFLFGAGHGGIEAVLLNGIVALKIFFSPKINTYNVSFFIGGIERFFAMLLHIGLSIIILKAVEQKKNIYVLIAIFTHGFVDMLIGILPLFLSPNVAIISLETSLAIVALAVFGYSLNLKNKGEL</sequence>
<feature type="transmembrane region" description="Helical" evidence="1">
    <location>
        <begin position="31"/>
        <end position="52"/>
    </location>
</feature>
<dbReference type="RefSeq" id="WP_090289075.1">
    <property type="nucleotide sequence ID" value="NZ_FNCK01000001.1"/>
</dbReference>
<evidence type="ECO:0000313" key="3">
    <source>
        <dbReference type="Proteomes" id="UP000199708"/>
    </source>
</evidence>
<dbReference type="OrthoDB" id="9807167at2"/>
<feature type="transmembrane region" description="Helical" evidence="1">
    <location>
        <begin position="103"/>
        <end position="127"/>
    </location>
</feature>
<keyword evidence="3" id="KW-1185">Reference proteome</keyword>
<feature type="transmembrane region" description="Helical" evidence="1">
    <location>
        <begin position="199"/>
        <end position="218"/>
    </location>
</feature>
<keyword evidence="1" id="KW-1133">Transmembrane helix</keyword>
<dbReference type="PIRSF" id="PIRSF033101">
    <property type="entry name" value="UCP033101"/>
    <property type="match status" value="1"/>
</dbReference>
<gene>
    <name evidence="2" type="ORF">SAMN05421791_101386</name>
</gene>
<evidence type="ECO:0000313" key="2">
    <source>
        <dbReference type="EMBL" id="SDF90128.1"/>
    </source>
</evidence>
<keyword evidence="1" id="KW-0812">Transmembrane</keyword>
<dbReference type="Proteomes" id="UP000199708">
    <property type="component" value="Unassembled WGS sequence"/>
</dbReference>
<proteinExistence type="predicted"/>
<dbReference type="Pfam" id="PF10086">
    <property type="entry name" value="YhfC"/>
    <property type="match status" value="2"/>
</dbReference>
<accession>A0A1G7PV61</accession>
<feature type="transmembrane region" description="Helical" evidence="1">
    <location>
        <begin position="147"/>
        <end position="164"/>
    </location>
</feature>
<evidence type="ECO:0000256" key="1">
    <source>
        <dbReference type="SAM" id="Phobius"/>
    </source>
</evidence>
<feature type="transmembrane region" description="Helical" evidence="1">
    <location>
        <begin position="6"/>
        <end position="24"/>
    </location>
</feature>
<feature type="transmembrane region" description="Helical" evidence="1">
    <location>
        <begin position="171"/>
        <end position="193"/>
    </location>
</feature>
<organism evidence="2 3">
    <name type="scientific">Facklamia miroungae</name>
    <dbReference type="NCBI Taxonomy" id="120956"/>
    <lineage>
        <taxon>Bacteria</taxon>
        <taxon>Bacillati</taxon>
        <taxon>Bacillota</taxon>
        <taxon>Bacilli</taxon>
        <taxon>Lactobacillales</taxon>
        <taxon>Aerococcaceae</taxon>
        <taxon>Facklamia</taxon>
    </lineage>
</organism>
<reference evidence="2 3" key="1">
    <citation type="submission" date="2016-10" db="EMBL/GenBank/DDBJ databases">
        <authorList>
            <person name="de Groot N.N."/>
        </authorList>
    </citation>
    <scope>NUCLEOTIDE SEQUENCE [LARGE SCALE GENOMIC DNA]</scope>
    <source>
        <strain evidence="2 3">ATCC BAA-466</strain>
    </source>
</reference>
<protein>
    <submittedName>
        <fullName evidence="2">Uncharacterized membrane protein YhfC</fullName>
    </submittedName>
</protein>
<dbReference type="EMBL" id="FNCK01000001">
    <property type="protein sequence ID" value="SDF90128.1"/>
    <property type="molecule type" value="Genomic_DNA"/>
</dbReference>
<keyword evidence="1" id="KW-0472">Membrane</keyword>
<feature type="transmembrane region" description="Helical" evidence="1">
    <location>
        <begin position="58"/>
        <end position="82"/>
    </location>
</feature>